<dbReference type="EMBL" id="JH159166">
    <property type="protein sequence ID" value="EGZ05639.1"/>
    <property type="molecule type" value="Genomic_DNA"/>
</dbReference>
<evidence type="ECO:0000313" key="2">
    <source>
        <dbReference type="EMBL" id="EGZ05639.1"/>
    </source>
</evidence>
<reference evidence="2 3" key="1">
    <citation type="journal article" date="2006" name="Science">
        <title>Phytophthora genome sequences uncover evolutionary origins and mechanisms of pathogenesis.</title>
        <authorList>
            <person name="Tyler B.M."/>
            <person name="Tripathy S."/>
            <person name="Zhang X."/>
            <person name="Dehal P."/>
            <person name="Jiang R.H."/>
            <person name="Aerts A."/>
            <person name="Arredondo F.D."/>
            <person name="Baxter L."/>
            <person name="Bensasson D."/>
            <person name="Beynon J.L."/>
            <person name="Chapman J."/>
            <person name="Damasceno C.M."/>
            <person name="Dorrance A.E."/>
            <person name="Dou D."/>
            <person name="Dickerman A.W."/>
            <person name="Dubchak I.L."/>
            <person name="Garbelotto M."/>
            <person name="Gijzen M."/>
            <person name="Gordon S.G."/>
            <person name="Govers F."/>
            <person name="Grunwald N.J."/>
            <person name="Huang W."/>
            <person name="Ivors K.L."/>
            <person name="Jones R.W."/>
            <person name="Kamoun S."/>
            <person name="Krampis K."/>
            <person name="Lamour K.H."/>
            <person name="Lee M.K."/>
            <person name="McDonald W.H."/>
            <person name="Medina M."/>
            <person name="Meijer H.J."/>
            <person name="Nordberg E.K."/>
            <person name="Maclean D.J."/>
            <person name="Ospina-Giraldo M.D."/>
            <person name="Morris P.F."/>
            <person name="Phuntumart V."/>
            <person name="Putnam N.H."/>
            <person name="Rash S."/>
            <person name="Rose J.K."/>
            <person name="Sakihama Y."/>
            <person name="Salamov A.A."/>
            <person name="Savidor A."/>
            <person name="Scheuring C.F."/>
            <person name="Smith B.M."/>
            <person name="Sobral B.W."/>
            <person name="Terry A."/>
            <person name="Torto-Alalibo T.A."/>
            <person name="Win J."/>
            <person name="Xu Z."/>
            <person name="Zhang H."/>
            <person name="Grigoriev I.V."/>
            <person name="Rokhsar D.S."/>
            <person name="Boore J.L."/>
        </authorList>
    </citation>
    <scope>NUCLEOTIDE SEQUENCE [LARGE SCALE GENOMIC DNA]</scope>
    <source>
        <strain evidence="2 3">P6497</strain>
    </source>
</reference>
<feature type="region of interest" description="Disordered" evidence="1">
    <location>
        <begin position="1"/>
        <end position="76"/>
    </location>
</feature>
<dbReference type="RefSeq" id="XP_009539170.1">
    <property type="nucleotide sequence ID" value="XM_009540875.1"/>
</dbReference>
<keyword evidence="3" id="KW-1185">Reference proteome</keyword>
<dbReference type="InParanoid" id="G5AGC7"/>
<evidence type="ECO:0000313" key="3">
    <source>
        <dbReference type="Proteomes" id="UP000002640"/>
    </source>
</evidence>
<dbReference type="KEGG" id="psoj:PHYSODRAFT_342424"/>
<evidence type="ECO:0000256" key="1">
    <source>
        <dbReference type="SAM" id="MobiDB-lite"/>
    </source>
</evidence>
<name>G5AGC7_PHYSP</name>
<sequence length="249" mass="27540">MRVATSSRGGGGSQRGAGMAPRRAATRSATRALATALLEDDPYELAERRQSNRRTNLYDSDSDRSDKSQLSYSDSPVDSYDDYIGTGLTSDHVLEDTIGATKLGDAVTPVNACRTDLVPPAAERTTPFTTAAVACELFQRCEKLAAFVKSNVDKTKLSDDLQGLYTPITYEFEEWILDHHAGVELILGTDLIIPPGIRLDLYDSVMAYEGAMDQDRLQREQQSYAEWLARQQSAVDRRNYPEPSDYVAD</sequence>
<protein>
    <submittedName>
        <fullName evidence="2">Uncharacterized protein</fullName>
    </submittedName>
</protein>
<dbReference type="Proteomes" id="UP000002640">
    <property type="component" value="Unassembled WGS sequence"/>
</dbReference>
<gene>
    <name evidence="2" type="ORF">PHYSODRAFT_342424</name>
</gene>
<organism evidence="2 3">
    <name type="scientific">Phytophthora sojae (strain P6497)</name>
    <name type="common">Soybean stem and root rot agent</name>
    <name type="synonym">Phytophthora megasperma f. sp. glycines</name>
    <dbReference type="NCBI Taxonomy" id="1094619"/>
    <lineage>
        <taxon>Eukaryota</taxon>
        <taxon>Sar</taxon>
        <taxon>Stramenopiles</taxon>
        <taxon>Oomycota</taxon>
        <taxon>Peronosporomycetes</taxon>
        <taxon>Peronosporales</taxon>
        <taxon>Peronosporaceae</taxon>
        <taxon>Phytophthora</taxon>
    </lineage>
</organism>
<feature type="compositionally biased region" description="Low complexity" evidence="1">
    <location>
        <begin position="16"/>
        <end position="37"/>
    </location>
</feature>
<accession>G5AGC7</accession>
<dbReference type="AlphaFoldDB" id="G5AGC7"/>
<dbReference type="GeneID" id="20648273"/>
<proteinExistence type="predicted"/>